<evidence type="ECO:0000313" key="3">
    <source>
        <dbReference type="EMBL" id="NJC72017.1"/>
    </source>
</evidence>
<evidence type="ECO:0000256" key="2">
    <source>
        <dbReference type="SAM" id="Phobius"/>
    </source>
</evidence>
<keyword evidence="2" id="KW-1133">Transmembrane helix</keyword>
<evidence type="ECO:0008006" key="5">
    <source>
        <dbReference type="Google" id="ProtNLM"/>
    </source>
</evidence>
<reference evidence="3 4" key="1">
    <citation type="submission" date="2020-03" db="EMBL/GenBank/DDBJ databases">
        <title>WGS of the type strain of Planosporangium spp.</title>
        <authorList>
            <person name="Thawai C."/>
        </authorList>
    </citation>
    <scope>NUCLEOTIDE SEQUENCE [LARGE SCALE GENOMIC DNA]</scope>
    <source>
        <strain evidence="3 4">TBRC 5610</strain>
    </source>
</reference>
<dbReference type="EMBL" id="JAATVY010000015">
    <property type="protein sequence ID" value="NJC72017.1"/>
    <property type="molecule type" value="Genomic_DNA"/>
</dbReference>
<protein>
    <recommendedName>
        <fullName evidence="5">Adhesin</fullName>
    </recommendedName>
</protein>
<accession>A0ABX0Y0Z9</accession>
<keyword evidence="2" id="KW-0472">Membrane</keyword>
<keyword evidence="2" id="KW-0812">Transmembrane</keyword>
<comment type="caution">
    <text evidence="3">The sequence shown here is derived from an EMBL/GenBank/DDBJ whole genome shotgun (WGS) entry which is preliminary data.</text>
</comment>
<organism evidence="3 4">
    <name type="scientific">Planosporangium thailandense</name>
    <dbReference type="NCBI Taxonomy" id="765197"/>
    <lineage>
        <taxon>Bacteria</taxon>
        <taxon>Bacillati</taxon>
        <taxon>Actinomycetota</taxon>
        <taxon>Actinomycetes</taxon>
        <taxon>Micromonosporales</taxon>
        <taxon>Micromonosporaceae</taxon>
        <taxon>Planosporangium</taxon>
    </lineage>
</organism>
<sequence length="355" mass="35239">MPTELRLVRPFVMPVVPMDHPAEDDPAYGAPDARSADDNGPVPAPPARAPLSAAPPPAAPPPAAPPPALPVSGGGDGDGAPAFPVAGRSPRRRRVAVPLAVGVAAAVAAAGVGIVSLRSSHSDAPIARTAERTDPTAGGADKPASAPTSAAKAAAGGSGRSPAPSAPRSSGSARSVGPAAASYTAVAGQSCPQAAGTGFYQKGWSADWRSRPTGGWSGDGCAGQVVAVPMSGDANQDDPDNVVVWSFRTGTVNRGSCAVRVHVPGTGDPTDAAGKPAHYVVYGSVDVGGTAAGSFDVDQTVNQGRWVEAGSFPVTTGQLAVQMVTRGVDWGPGRDGAHLGVSALRVDCRADNGPR</sequence>
<proteinExistence type="predicted"/>
<feature type="compositionally biased region" description="Low complexity" evidence="1">
    <location>
        <begin position="143"/>
        <end position="176"/>
    </location>
</feature>
<evidence type="ECO:0000256" key="1">
    <source>
        <dbReference type="SAM" id="MobiDB-lite"/>
    </source>
</evidence>
<dbReference type="RefSeq" id="WP_167926925.1">
    <property type="nucleotide sequence ID" value="NZ_JAATVY010000015.1"/>
</dbReference>
<name>A0ABX0Y0Z9_9ACTN</name>
<gene>
    <name evidence="3" type="ORF">HC031_20185</name>
</gene>
<feature type="region of interest" description="Disordered" evidence="1">
    <location>
        <begin position="18"/>
        <end position="87"/>
    </location>
</feature>
<feature type="compositionally biased region" description="Pro residues" evidence="1">
    <location>
        <begin position="42"/>
        <end position="69"/>
    </location>
</feature>
<feature type="transmembrane region" description="Helical" evidence="2">
    <location>
        <begin position="95"/>
        <end position="117"/>
    </location>
</feature>
<dbReference type="Proteomes" id="UP000722989">
    <property type="component" value="Unassembled WGS sequence"/>
</dbReference>
<feature type="region of interest" description="Disordered" evidence="1">
    <location>
        <begin position="119"/>
        <end position="176"/>
    </location>
</feature>
<keyword evidence="4" id="KW-1185">Reference proteome</keyword>
<evidence type="ECO:0000313" key="4">
    <source>
        <dbReference type="Proteomes" id="UP000722989"/>
    </source>
</evidence>